<organism evidence="1 2">
    <name type="scientific">Thalictrum thalictroides</name>
    <name type="common">Rue-anemone</name>
    <name type="synonym">Anemone thalictroides</name>
    <dbReference type="NCBI Taxonomy" id="46969"/>
    <lineage>
        <taxon>Eukaryota</taxon>
        <taxon>Viridiplantae</taxon>
        <taxon>Streptophyta</taxon>
        <taxon>Embryophyta</taxon>
        <taxon>Tracheophyta</taxon>
        <taxon>Spermatophyta</taxon>
        <taxon>Magnoliopsida</taxon>
        <taxon>Ranunculales</taxon>
        <taxon>Ranunculaceae</taxon>
        <taxon>Thalictroideae</taxon>
        <taxon>Thalictrum</taxon>
    </lineage>
</organism>
<dbReference type="Gene3D" id="3.20.20.80">
    <property type="entry name" value="Glycosidases"/>
    <property type="match status" value="1"/>
</dbReference>
<accession>A0A7J6WBX4</accession>
<dbReference type="OrthoDB" id="3180714at2759"/>
<evidence type="ECO:0000313" key="2">
    <source>
        <dbReference type="Proteomes" id="UP000554482"/>
    </source>
</evidence>
<feature type="non-terminal residue" evidence="1">
    <location>
        <position position="1"/>
    </location>
</feature>
<comment type="caution">
    <text evidence="1">The sequence shown here is derived from an EMBL/GenBank/DDBJ whole genome shotgun (WGS) entry which is preliminary data.</text>
</comment>
<sequence>PIVLQSLFGSAIDVTVGIPNAMLRSLSSNNKVADTWVDDNLTRYFTNGGRTVRIEAFIRNFQLCPEVANEFSSWIKQILFAVEAPIIHQDCERKNSKTRVGDLEMTTMKKWEIIHIPEKPQISITDPPCVDVVAAVIEPKLANTLIRQLNQTSPLENLTHVKRVRKISVEEGMVFAFVIHS</sequence>
<reference evidence="1 2" key="1">
    <citation type="submission" date="2020-06" db="EMBL/GenBank/DDBJ databases">
        <title>Transcriptomic and genomic resources for Thalictrum thalictroides and T. hernandezii: Facilitating candidate gene discovery in an emerging model plant lineage.</title>
        <authorList>
            <person name="Arias T."/>
            <person name="Riano-Pachon D.M."/>
            <person name="Di Stilio V.S."/>
        </authorList>
    </citation>
    <scope>NUCLEOTIDE SEQUENCE [LARGE SCALE GENOMIC DNA]</scope>
    <source>
        <strain evidence="2">cv. WT478/WT964</strain>
        <tissue evidence="1">Leaves</tissue>
    </source>
</reference>
<gene>
    <name evidence="1" type="ORF">FRX31_015544</name>
</gene>
<dbReference type="EMBL" id="JABWDY010018169">
    <property type="protein sequence ID" value="KAF5194869.1"/>
    <property type="molecule type" value="Genomic_DNA"/>
</dbReference>
<protein>
    <submittedName>
        <fullName evidence="1">Uncharacterized protein</fullName>
    </submittedName>
</protein>
<dbReference type="Proteomes" id="UP000554482">
    <property type="component" value="Unassembled WGS sequence"/>
</dbReference>
<proteinExistence type="predicted"/>
<name>A0A7J6WBX4_THATH</name>
<keyword evidence="2" id="KW-1185">Reference proteome</keyword>
<evidence type="ECO:0000313" key="1">
    <source>
        <dbReference type="EMBL" id="KAF5194869.1"/>
    </source>
</evidence>
<dbReference type="AlphaFoldDB" id="A0A7J6WBX4"/>